<evidence type="ECO:0000313" key="8">
    <source>
        <dbReference type="Proteomes" id="UP000290204"/>
    </source>
</evidence>
<comment type="caution">
    <text evidence="7">The sequence shown here is derived from an EMBL/GenBank/DDBJ whole genome shotgun (WGS) entry which is preliminary data.</text>
</comment>
<feature type="domain" description="Cytochrome c" evidence="6">
    <location>
        <begin position="210"/>
        <end position="322"/>
    </location>
</feature>
<evidence type="ECO:0000259" key="6">
    <source>
        <dbReference type="PROSITE" id="PS51007"/>
    </source>
</evidence>
<dbReference type="SUPFAM" id="SSF46626">
    <property type="entry name" value="Cytochrome c"/>
    <property type="match status" value="2"/>
</dbReference>
<keyword evidence="5" id="KW-0812">Transmembrane</keyword>
<dbReference type="GO" id="GO:0020037">
    <property type="term" value="F:heme binding"/>
    <property type="evidence" value="ECO:0007669"/>
    <property type="project" value="InterPro"/>
</dbReference>
<dbReference type="PROSITE" id="PS51007">
    <property type="entry name" value="CYTC"/>
    <property type="match status" value="2"/>
</dbReference>
<evidence type="ECO:0000313" key="7">
    <source>
        <dbReference type="EMBL" id="RXK59412.1"/>
    </source>
</evidence>
<reference evidence="7 8" key="1">
    <citation type="submission" date="2019-01" db="EMBL/GenBank/DDBJ databases">
        <title>Lacibacter sp. strain TTM-7.</title>
        <authorList>
            <person name="Chen W.-M."/>
        </authorList>
    </citation>
    <scope>NUCLEOTIDE SEQUENCE [LARGE SCALE GENOMIC DNA]</scope>
    <source>
        <strain evidence="7 8">TTM-7</strain>
    </source>
</reference>
<keyword evidence="3 4" id="KW-0408">Iron</keyword>
<name>A0A4Q1CH16_9BACT</name>
<dbReference type="PANTHER" id="PTHR35008:SF8">
    <property type="entry name" value="ALCOHOL DEHYDROGENASE CYTOCHROME C SUBUNIT"/>
    <property type="match status" value="1"/>
</dbReference>
<evidence type="ECO:0000256" key="3">
    <source>
        <dbReference type="ARBA" id="ARBA00023004"/>
    </source>
</evidence>
<dbReference type="PANTHER" id="PTHR35008">
    <property type="entry name" value="BLL4482 PROTEIN-RELATED"/>
    <property type="match status" value="1"/>
</dbReference>
<dbReference type="OrthoDB" id="9809720at2"/>
<keyword evidence="5" id="KW-1133">Transmembrane helix</keyword>
<dbReference type="Gene3D" id="1.10.760.10">
    <property type="entry name" value="Cytochrome c-like domain"/>
    <property type="match status" value="2"/>
</dbReference>
<keyword evidence="2 4" id="KW-0479">Metal-binding</keyword>
<dbReference type="InterPro" id="IPR009056">
    <property type="entry name" value="Cyt_c-like_dom"/>
</dbReference>
<keyword evidence="8" id="KW-1185">Reference proteome</keyword>
<dbReference type="Proteomes" id="UP000290204">
    <property type="component" value="Unassembled WGS sequence"/>
</dbReference>
<feature type="transmembrane region" description="Helical" evidence="5">
    <location>
        <begin position="20"/>
        <end position="40"/>
    </location>
</feature>
<protein>
    <submittedName>
        <fullName evidence="7">C-type cytochrome</fullName>
    </submittedName>
</protein>
<feature type="domain" description="Cytochrome c" evidence="6">
    <location>
        <begin position="60"/>
        <end position="170"/>
    </location>
</feature>
<evidence type="ECO:0000256" key="1">
    <source>
        <dbReference type="ARBA" id="ARBA00022617"/>
    </source>
</evidence>
<dbReference type="InterPro" id="IPR036909">
    <property type="entry name" value="Cyt_c-like_dom_sf"/>
</dbReference>
<proteinExistence type="predicted"/>
<keyword evidence="5" id="KW-0472">Membrane</keyword>
<dbReference type="EMBL" id="SDHW01000004">
    <property type="protein sequence ID" value="RXK59412.1"/>
    <property type="molecule type" value="Genomic_DNA"/>
</dbReference>
<dbReference type="Pfam" id="PF13442">
    <property type="entry name" value="Cytochrome_CBB3"/>
    <property type="match status" value="1"/>
</dbReference>
<gene>
    <name evidence="7" type="ORF">ESA94_14865</name>
</gene>
<dbReference type="AlphaFoldDB" id="A0A4Q1CH16"/>
<accession>A0A4Q1CH16</accession>
<dbReference type="InterPro" id="IPR051459">
    <property type="entry name" value="Cytochrome_c-type_DH"/>
</dbReference>
<keyword evidence="1 4" id="KW-0349">Heme</keyword>
<evidence type="ECO:0000256" key="4">
    <source>
        <dbReference type="PROSITE-ProRule" id="PRU00433"/>
    </source>
</evidence>
<evidence type="ECO:0000256" key="5">
    <source>
        <dbReference type="SAM" id="Phobius"/>
    </source>
</evidence>
<sequence>MFLPFFCQSQNQTNMLKKTLKWTGIILLFLIIGLAAIVLLNQNKKYDAPYPAIKASSDSAVIARGKYLVYGPAHCADCHAKPGTEEIVNSGAEVDLPGGRDFKLPIGHIYPKNITPDKETGIGTISDEAIARSLRFGVGHDGRALFDFMPFHDMSDEDLTAVISYIRTIKPVSNKVPDNKMNLLGMVIKAFVLKPVGPTATPPKSVKADSTVEYGRYLAMSVANCNGCHTDRDLMTGAFIGEPFAGGFKMESIIDPEHYECQSPNLTPDKETGRIYGWNEETFRNRIRQGKLIKHSPMAWGPFSRMSDMEIKAIYKFLQTVKPVNKKIEKTFYEKKA</sequence>
<evidence type="ECO:0000256" key="2">
    <source>
        <dbReference type="ARBA" id="ARBA00022723"/>
    </source>
</evidence>
<dbReference type="GO" id="GO:0046872">
    <property type="term" value="F:metal ion binding"/>
    <property type="evidence" value="ECO:0007669"/>
    <property type="project" value="UniProtKB-KW"/>
</dbReference>
<organism evidence="7 8">
    <name type="scientific">Lacibacter luteus</name>
    <dbReference type="NCBI Taxonomy" id="2508719"/>
    <lineage>
        <taxon>Bacteria</taxon>
        <taxon>Pseudomonadati</taxon>
        <taxon>Bacteroidota</taxon>
        <taxon>Chitinophagia</taxon>
        <taxon>Chitinophagales</taxon>
        <taxon>Chitinophagaceae</taxon>
        <taxon>Lacibacter</taxon>
    </lineage>
</organism>
<dbReference type="GO" id="GO:0009055">
    <property type="term" value="F:electron transfer activity"/>
    <property type="evidence" value="ECO:0007669"/>
    <property type="project" value="InterPro"/>
</dbReference>